<dbReference type="SMART" id="SM00345">
    <property type="entry name" value="HTH_GNTR"/>
    <property type="match status" value="1"/>
</dbReference>
<protein>
    <submittedName>
        <fullName evidence="5">GntR family transcriptional regulator</fullName>
    </submittedName>
</protein>
<dbReference type="Gene3D" id="1.10.10.10">
    <property type="entry name" value="Winged helix-like DNA-binding domain superfamily/Winged helix DNA-binding domain"/>
    <property type="match status" value="1"/>
</dbReference>
<dbReference type="PANTHER" id="PTHR43537:SF50">
    <property type="entry name" value="TRANSCRIPTIONAL REGULATORY PROTEIN"/>
    <property type="match status" value="1"/>
</dbReference>
<name>A0ABW9CQ77_9BURK</name>
<dbReference type="InterPro" id="IPR011711">
    <property type="entry name" value="GntR_C"/>
</dbReference>
<keyword evidence="3" id="KW-0804">Transcription</keyword>
<feature type="domain" description="HTH gntR-type" evidence="4">
    <location>
        <begin position="21"/>
        <end position="88"/>
    </location>
</feature>
<dbReference type="EMBL" id="JAQQDB010000018">
    <property type="protein sequence ID" value="MFM0519802.1"/>
    <property type="molecule type" value="Genomic_DNA"/>
</dbReference>
<dbReference type="SMART" id="SM00895">
    <property type="entry name" value="FCD"/>
    <property type="match status" value="1"/>
</dbReference>
<evidence type="ECO:0000259" key="4">
    <source>
        <dbReference type="PROSITE" id="PS50949"/>
    </source>
</evidence>
<organism evidence="5 6">
    <name type="scientific">Caballeronia jiangsuensis</name>
    <dbReference type="NCBI Taxonomy" id="1458357"/>
    <lineage>
        <taxon>Bacteria</taxon>
        <taxon>Pseudomonadati</taxon>
        <taxon>Pseudomonadota</taxon>
        <taxon>Betaproteobacteria</taxon>
        <taxon>Burkholderiales</taxon>
        <taxon>Burkholderiaceae</taxon>
        <taxon>Caballeronia</taxon>
    </lineage>
</organism>
<evidence type="ECO:0000256" key="2">
    <source>
        <dbReference type="ARBA" id="ARBA00023125"/>
    </source>
</evidence>
<accession>A0ABW9CQ77</accession>
<dbReference type="Pfam" id="PF07729">
    <property type="entry name" value="FCD"/>
    <property type="match status" value="1"/>
</dbReference>
<dbReference type="RefSeq" id="WP_250486136.1">
    <property type="nucleotide sequence ID" value="NZ_JAQQDB010000018.1"/>
</dbReference>
<dbReference type="SUPFAM" id="SSF46785">
    <property type="entry name" value="Winged helix' DNA-binding domain"/>
    <property type="match status" value="1"/>
</dbReference>
<dbReference type="PROSITE" id="PS50949">
    <property type="entry name" value="HTH_GNTR"/>
    <property type="match status" value="1"/>
</dbReference>
<sequence>MQNPDFPETHVSSSLPKVERQRLHDTVVDHLRGFIVEGLLAPGVKLNERKLCETLGISRTPLREALKVLAAEGLIEISPNRGASVSQMSEFEIREMFELMSGLEAFSGELACERITPLEIAEIKALHYAMLACRAQNDLSGYYSRNQAIHDKINEAARNTALRQTYVSINRRLMALRFRSNFQTPKWDSAIHDHEEMIEALETRDGRRMGEILRKHLLSKRDAVLAERTLTTVKPATQKKRATNKVDGG</sequence>
<keyword evidence="1" id="KW-0805">Transcription regulation</keyword>
<dbReference type="Pfam" id="PF00392">
    <property type="entry name" value="GntR"/>
    <property type="match status" value="1"/>
</dbReference>
<dbReference type="InterPro" id="IPR036390">
    <property type="entry name" value="WH_DNA-bd_sf"/>
</dbReference>
<dbReference type="InterPro" id="IPR008920">
    <property type="entry name" value="TF_FadR/GntR_C"/>
</dbReference>
<dbReference type="Proteomes" id="UP001629462">
    <property type="component" value="Unassembled WGS sequence"/>
</dbReference>
<keyword evidence="6" id="KW-1185">Reference proteome</keyword>
<evidence type="ECO:0000313" key="6">
    <source>
        <dbReference type="Proteomes" id="UP001629462"/>
    </source>
</evidence>
<dbReference type="CDD" id="cd07377">
    <property type="entry name" value="WHTH_GntR"/>
    <property type="match status" value="1"/>
</dbReference>
<dbReference type="InterPro" id="IPR000524">
    <property type="entry name" value="Tscrpt_reg_HTH_GntR"/>
</dbReference>
<evidence type="ECO:0000256" key="1">
    <source>
        <dbReference type="ARBA" id="ARBA00023015"/>
    </source>
</evidence>
<dbReference type="PANTHER" id="PTHR43537">
    <property type="entry name" value="TRANSCRIPTIONAL REGULATOR, GNTR FAMILY"/>
    <property type="match status" value="1"/>
</dbReference>
<comment type="caution">
    <text evidence="5">The sequence shown here is derived from an EMBL/GenBank/DDBJ whole genome shotgun (WGS) entry which is preliminary data.</text>
</comment>
<proteinExistence type="predicted"/>
<dbReference type="Gene3D" id="1.20.120.530">
    <property type="entry name" value="GntR ligand-binding domain-like"/>
    <property type="match status" value="1"/>
</dbReference>
<reference evidence="5 6" key="1">
    <citation type="journal article" date="2024" name="Chem. Sci.">
        <title>Discovery of megapolipeptins by genome mining of a Burkholderiales bacteria collection.</title>
        <authorList>
            <person name="Paulo B.S."/>
            <person name="Recchia M.J.J."/>
            <person name="Lee S."/>
            <person name="Fergusson C.H."/>
            <person name="Romanowski S.B."/>
            <person name="Hernandez A."/>
            <person name="Krull N."/>
            <person name="Liu D.Y."/>
            <person name="Cavanagh H."/>
            <person name="Bos A."/>
            <person name="Gray C.A."/>
            <person name="Murphy B.T."/>
            <person name="Linington R.G."/>
            <person name="Eustaquio A.S."/>
        </authorList>
    </citation>
    <scope>NUCLEOTIDE SEQUENCE [LARGE SCALE GENOMIC DNA]</scope>
    <source>
        <strain evidence="5 6">RL17-374-BIF-D</strain>
    </source>
</reference>
<evidence type="ECO:0000256" key="3">
    <source>
        <dbReference type="ARBA" id="ARBA00023163"/>
    </source>
</evidence>
<dbReference type="InterPro" id="IPR036388">
    <property type="entry name" value="WH-like_DNA-bd_sf"/>
</dbReference>
<evidence type="ECO:0000313" key="5">
    <source>
        <dbReference type="EMBL" id="MFM0519802.1"/>
    </source>
</evidence>
<dbReference type="SUPFAM" id="SSF48008">
    <property type="entry name" value="GntR ligand-binding domain-like"/>
    <property type="match status" value="1"/>
</dbReference>
<gene>
    <name evidence="5" type="ORF">PQR08_20435</name>
</gene>
<dbReference type="PRINTS" id="PR00035">
    <property type="entry name" value="HTHGNTR"/>
</dbReference>
<keyword evidence="2" id="KW-0238">DNA-binding</keyword>